<keyword evidence="2" id="KW-1185">Reference proteome</keyword>
<reference evidence="1 2" key="1">
    <citation type="submission" date="2024-02" db="EMBL/GenBank/DDBJ databases">
        <title>de novo genome assembly of Solanum bulbocastanum strain 11H21.</title>
        <authorList>
            <person name="Hosaka A.J."/>
        </authorList>
    </citation>
    <scope>NUCLEOTIDE SEQUENCE [LARGE SCALE GENOMIC DNA]</scope>
    <source>
        <tissue evidence="1">Young leaves</tissue>
    </source>
</reference>
<gene>
    <name evidence="1" type="ORF">RDI58_020559</name>
</gene>
<evidence type="ECO:0000313" key="2">
    <source>
        <dbReference type="Proteomes" id="UP001371456"/>
    </source>
</evidence>
<dbReference type="EMBL" id="JBANQN010000008">
    <property type="protein sequence ID" value="KAK6782763.1"/>
    <property type="molecule type" value="Genomic_DNA"/>
</dbReference>
<organism evidence="1 2">
    <name type="scientific">Solanum bulbocastanum</name>
    <name type="common">Wild potato</name>
    <dbReference type="NCBI Taxonomy" id="147425"/>
    <lineage>
        <taxon>Eukaryota</taxon>
        <taxon>Viridiplantae</taxon>
        <taxon>Streptophyta</taxon>
        <taxon>Embryophyta</taxon>
        <taxon>Tracheophyta</taxon>
        <taxon>Spermatophyta</taxon>
        <taxon>Magnoliopsida</taxon>
        <taxon>eudicotyledons</taxon>
        <taxon>Gunneridae</taxon>
        <taxon>Pentapetalae</taxon>
        <taxon>asterids</taxon>
        <taxon>lamiids</taxon>
        <taxon>Solanales</taxon>
        <taxon>Solanaceae</taxon>
        <taxon>Solanoideae</taxon>
        <taxon>Solaneae</taxon>
        <taxon>Solanum</taxon>
    </lineage>
</organism>
<name>A0AAN8T6I4_SOLBU</name>
<sequence length="8" mass="933">MHAVYSLL</sequence>
<protein>
    <submittedName>
        <fullName evidence="1">Uncharacterized protein</fullName>
    </submittedName>
</protein>
<dbReference type="Proteomes" id="UP001371456">
    <property type="component" value="Unassembled WGS sequence"/>
</dbReference>
<evidence type="ECO:0000313" key="1">
    <source>
        <dbReference type="EMBL" id="KAK6782763.1"/>
    </source>
</evidence>
<accession>A0AAN8T6I4</accession>
<comment type="caution">
    <text evidence="1">The sequence shown here is derived from an EMBL/GenBank/DDBJ whole genome shotgun (WGS) entry which is preliminary data.</text>
</comment>
<proteinExistence type="predicted"/>